<protein>
    <submittedName>
        <fullName evidence="1">Uncharacterized protein</fullName>
    </submittedName>
</protein>
<dbReference type="Pfam" id="PF26461">
    <property type="entry name" value="Phi812_tail_tube"/>
    <property type="match status" value="1"/>
</dbReference>
<dbReference type="EMBL" id="CAXAQS010000471">
    <property type="protein sequence ID" value="CAK9251729.1"/>
    <property type="molecule type" value="Genomic_DNA"/>
</dbReference>
<accession>A0ABP0VBG6</accession>
<reference evidence="1" key="1">
    <citation type="submission" date="2024-02" db="EMBL/GenBank/DDBJ databases">
        <authorList>
            <consortium name="ELIXIR-Norway"/>
            <consortium name="Elixir Norway"/>
        </authorList>
    </citation>
    <scope>NUCLEOTIDE SEQUENCE</scope>
</reference>
<dbReference type="Proteomes" id="UP001497444">
    <property type="component" value="Unassembled WGS sequence"/>
</dbReference>
<dbReference type="InterPro" id="IPR058640">
    <property type="entry name" value="Phi812_tail_tube"/>
</dbReference>
<evidence type="ECO:0000313" key="1">
    <source>
        <dbReference type="EMBL" id="CAK9251729.1"/>
    </source>
</evidence>
<organism evidence="1 2">
    <name type="scientific">Sphagnum jensenii</name>
    <dbReference type="NCBI Taxonomy" id="128206"/>
    <lineage>
        <taxon>Eukaryota</taxon>
        <taxon>Viridiplantae</taxon>
        <taxon>Streptophyta</taxon>
        <taxon>Embryophyta</taxon>
        <taxon>Bryophyta</taxon>
        <taxon>Sphagnophytina</taxon>
        <taxon>Sphagnopsida</taxon>
        <taxon>Sphagnales</taxon>
        <taxon>Sphagnaceae</taxon>
        <taxon>Sphagnum</taxon>
    </lineage>
</organism>
<gene>
    <name evidence="1" type="ORF">CSSPJE1EN1_LOCUS27107</name>
</gene>
<proteinExistence type="predicted"/>
<comment type="caution">
    <text evidence="1">The sequence shown here is derived from an EMBL/GenBank/DDBJ whole genome shotgun (WGS) entry which is preliminary data.</text>
</comment>
<evidence type="ECO:0000313" key="2">
    <source>
        <dbReference type="Proteomes" id="UP001497444"/>
    </source>
</evidence>
<name>A0ABP0VBG6_9BRYO</name>
<sequence length="189" mass="20530">MYINGIAVGLIQRFAPREAREVMPQYEIGNIYPVEFVPSTWSGQIEVTRLEIFKDSLFDALQFNAALTQNTYDLAQYWPSNKFGPVQGSGPNGTGAGTTGPIVTTLADIQWPINIQVHTTNPAPEVNQITIKTYEECWITGSGTTFDAGAKTVAENATFTFRNTTIIVAAITDTSSVGDAFTTLVNNPS</sequence>
<keyword evidence="2" id="KW-1185">Reference proteome</keyword>